<dbReference type="AlphaFoldDB" id="A0A024QD97"/>
<gene>
    <name evidence="1" type="ORF">BN990_02238</name>
</gene>
<name>A0A024QD97_9BACI</name>
<protein>
    <submittedName>
        <fullName evidence="1">Uncharacterized protein</fullName>
    </submittedName>
</protein>
<reference evidence="1 2" key="1">
    <citation type="submission" date="2014-03" db="EMBL/GenBank/DDBJ databases">
        <authorList>
            <person name="Urmite Genomes U."/>
        </authorList>
    </citation>
    <scope>NUCLEOTIDE SEQUENCE [LARGE SCALE GENOMIC DNA]</scope>
    <source>
        <strain evidence="1 2">Vm-5</strain>
    </source>
</reference>
<sequence length="39" mass="4343">MKDKLLLVGPCPTYKLLSLKVLIKTTAFFLTAVLHISLI</sequence>
<keyword evidence="2" id="KW-1185">Reference proteome</keyword>
<reference evidence="2" key="2">
    <citation type="submission" date="2014-05" db="EMBL/GenBank/DDBJ databases">
        <title>Draft genome sequence of Virgibacillus massiliensis Vm-5.</title>
        <authorList>
            <person name="Khelaifia S."/>
            <person name="Croce O."/>
            <person name="Lagier J.C."/>
            <person name="Raoult D."/>
        </authorList>
    </citation>
    <scope>NUCLEOTIDE SEQUENCE [LARGE SCALE GENOMIC DNA]</scope>
    <source>
        <strain evidence="2">Vm-5</strain>
    </source>
</reference>
<evidence type="ECO:0000313" key="1">
    <source>
        <dbReference type="EMBL" id="CDQ39921.1"/>
    </source>
</evidence>
<dbReference type="Proteomes" id="UP000028875">
    <property type="component" value="Unassembled WGS sequence"/>
</dbReference>
<dbReference type="STRING" id="1462526.BN990_02238"/>
<organism evidence="1 2">
    <name type="scientific">Virgibacillus massiliensis</name>
    <dbReference type="NCBI Taxonomy" id="1462526"/>
    <lineage>
        <taxon>Bacteria</taxon>
        <taxon>Bacillati</taxon>
        <taxon>Bacillota</taxon>
        <taxon>Bacilli</taxon>
        <taxon>Bacillales</taxon>
        <taxon>Bacillaceae</taxon>
        <taxon>Virgibacillus</taxon>
    </lineage>
</organism>
<evidence type="ECO:0000313" key="2">
    <source>
        <dbReference type="Proteomes" id="UP000028875"/>
    </source>
</evidence>
<accession>A0A024QD97</accession>
<proteinExistence type="predicted"/>
<dbReference type="EMBL" id="CCDP010000001">
    <property type="protein sequence ID" value="CDQ39921.1"/>
    <property type="molecule type" value="Genomic_DNA"/>
</dbReference>
<comment type="caution">
    <text evidence="1">The sequence shown here is derived from an EMBL/GenBank/DDBJ whole genome shotgun (WGS) entry which is preliminary data.</text>
</comment>